<dbReference type="Proteomes" id="UP000589626">
    <property type="component" value="Unassembled WGS sequence"/>
</dbReference>
<dbReference type="GO" id="GO:0070814">
    <property type="term" value="P:hydrogen sulfide biosynthetic process"/>
    <property type="evidence" value="ECO:0007669"/>
    <property type="project" value="UniProtKB-UniRule"/>
</dbReference>
<dbReference type="GO" id="GO:0019379">
    <property type="term" value="P:sulfate assimilation, phosphoadenylyl sulfate reduction by phosphoadenylyl-sulfate reductase (thioredoxin)"/>
    <property type="evidence" value="ECO:0007669"/>
    <property type="project" value="TreeGrafter"/>
</dbReference>
<name>A0A7W4Z0E5_9ACTN</name>
<comment type="caution">
    <text evidence="11">The sequence shown here is derived from an EMBL/GenBank/DDBJ whole genome shotgun (WGS) entry which is preliminary data.</text>
</comment>
<dbReference type="InterPro" id="IPR036196">
    <property type="entry name" value="Ptyr_pPase_sf"/>
</dbReference>
<evidence type="ECO:0000313" key="11">
    <source>
        <dbReference type="EMBL" id="MBB3042229.1"/>
    </source>
</evidence>
<dbReference type="InterPro" id="IPR023485">
    <property type="entry name" value="Ptyr_pPase"/>
</dbReference>
<gene>
    <name evidence="8" type="primary">cysC</name>
    <name evidence="11" type="ORF">FHU40_002030</name>
</gene>
<evidence type="ECO:0000256" key="1">
    <source>
        <dbReference type="ARBA" id="ARBA00001823"/>
    </source>
</evidence>
<dbReference type="Gene3D" id="3.40.50.2300">
    <property type="match status" value="1"/>
</dbReference>
<keyword evidence="6 8" id="KW-0547">Nucleotide-binding</keyword>
<dbReference type="Pfam" id="PF01451">
    <property type="entry name" value="LMWPc"/>
    <property type="match status" value="1"/>
</dbReference>
<proteinExistence type="inferred from homology"/>
<dbReference type="CDD" id="cd02027">
    <property type="entry name" value="APSK"/>
    <property type="match status" value="1"/>
</dbReference>
<dbReference type="Pfam" id="PF01583">
    <property type="entry name" value="APS_kinase"/>
    <property type="match status" value="1"/>
</dbReference>
<dbReference type="PANTHER" id="PTHR42700">
    <property type="entry name" value="SULFATE ADENYLYLTRANSFERASE"/>
    <property type="match status" value="1"/>
</dbReference>
<evidence type="ECO:0000256" key="6">
    <source>
        <dbReference type="ARBA" id="ARBA00022741"/>
    </source>
</evidence>
<dbReference type="SMART" id="SM00226">
    <property type="entry name" value="LMWPc"/>
    <property type="match status" value="1"/>
</dbReference>
<dbReference type="SUPFAM" id="SSF52788">
    <property type="entry name" value="Phosphotyrosine protein phosphatases I"/>
    <property type="match status" value="1"/>
</dbReference>
<evidence type="ECO:0000256" key="7">
    <source>
        <dbReference type="ARBA" id="ARBA00022840"/>
    </source>
</evidence>
<comment type="pathway">
    <text evidence="3 8">Sulfur metabolism; hydrogen sulfide biosynthesis; sulfite from sulfate: step 2/3.</text>
</comment>
<evidence type="ECO:0000256" key="2">
    <source>
        <dbReference type="ARBA" id="ARBA00002632"/>
    </source>
</evidence>
<comment type="function">
    <text evidence="2 8">Catalyzes the synthesis of activated sulfate.</text>
</comment>
<keyword evidence="7 8" id="KW-0067">ATP-binding</keyword>
<dbReference type="EC" id="2.7.1.25" evidence="4 8"/>
<keyword evidence="11" id="KW-0548">Nucleotidyltransferase</keyword>
<comment type="catalytic activity">
    <reaction evidence="1 8">
        <text>adenosine 5'-phosphosulfate + ATP = 3'-phosphoadenylyl sulfate + ADP + H(+)</text>
        <dbReference type="Rhea" id="RHEA:24152"/>
        <dbReference type="ChEBI" id="CHEBI:15378"/>
        <dbReference type="ChEBI" id="CHEBI:30616"/>
        <dbReference type="ChEBI" id="CHEBI:58243"/>
        <dbReference type="ChEBI" id="CHEBI:58339"/>
        <dbReference type="ChEBI" id="CHEBI:456216"/>
        <dbReference type="EC" id="2.7.1.25"/>
    </reaction>
</comment>
<evidence type="ECO:0000256" key="9">
    <source>
        <dbReference type="SAM" id="MobiDB-lite"/>
    </source>
</evidence>
<reference evidence="11 12" key="1">
    <citation type="submission" date="2020-08" db="EMBL/GenBank/DDBJ databases">
        <title>Sequencing the genomes of 1000 actinobacteria strains.</title>
        <authorList>
            <person name="Klenk H.-P."/>
        </authorList>
    </citation>
    <scope>NUCLEOTIDE SEQUENCE [LARGE SCALE GENOMIC DNA]</scope>
    <source>
        <strain evidence="11 12">DSM 105498</strain>
    </source>
</reference>
<evidence type="ECO:0000256" key="8">
    <source>
        <dbReference type="HAMAP-Rule" id="MF_00065"/>
    </source>
</evidence>
<keyword evidence="8" id="KW-0418">Kinase</keyword>
<dbReference type="UniPathway" id="UPA00140">
    <property type="reaction ID" value="UER00205"/>
</dbReference>
<protein>
    <recommendedName>
        <fullName evidence="4 8">Adenylyl-sulfate kinase</fullName>
        <ecNumber evidence="4 8">2.7.1.25</ecNumber>
    </recommendedName>
    <alternativeName>
        <fullName evidence="8">APS kinase</fullName>
    </alternativeName>
    <alternativeName>
        <fullName evidence="8">ATP adenosine-5'-phosphosulfate 3'-phosphotransferase</fullName>
    </alternativeName>
    <alternativeName>
        <fullName evidence="8">Adenosine-5'-phosphosulfate kinase</fullName>
    </alternativeName>
</protein>
<dbReference type="GO" id="GO:0004020">
    <property type="term" value="F:adenylylsulfate kinase activity"/>
    <property type="evidence" value="ECO:0007669"/>
    <property type="project" value="UniProtKB-UniRule"/>
</dbReference>
<organism evidence="11 12">
    <name type="scientific">Nocardioides soli</name>
    <dbReference type="NCBI Taxonomy" id="1036020"/>
    <lineage>
        <taxon>Bacteria</taxon>
        <taxon>Bacillati</taxon>
        <taxon>Actinomycetota</taxon>
        <taxon>Actinomycetes</taxon>
        <taxon>Propionibacteriales</taxon>
        <taxon>Nocardioidaceae</taxon>
        <taxon>Nocardioides</taxon>
    </lineage>
</organism>
<evidence type="ECO:0000313" key="12">
    <source>
        <dbReference type="Proteomes" id="UP000589626"/>
    </source>
</evidence>
<dbReference type="GO" id="GO:0005524">
    <property type="term" value="F:ATP binding"/>
    <property type="evidence" value="ECO:0007669"/>
    <property type="project" value="UniProtKB-UniRule"/>
</dbReference>
<dbReference type="NCBIfam" id="NF003013">
    <property type="entry name" value="PRK03846.1"/>
    <property type="match status" value="1"/>
</dbReference>
<dbReference type="SUPFAM" id="SSF52540">
    <property type="entry name" value="P-loop containing nucleoside triphosphate hydrolases"/>
    <property type="match status" value="1"/>
</dbReference>
<dbReference type="InterPro" id="IPR002891">
    <property type="entry name" value="APS"/>
</dbReference>
<dbReference type="EMBL" id="JACHWR010000001">
    <property type="protein sequence ID" value="MBB3042229.1"/>
    <property type="molecule type" value="Genomic_DNA"/>
</dbReference>
<accession>A0A7W4Z0E5</accession>
<dbReference type="RefSeq" id="WP_183592039.1">
    <property type="nucleotide sequence ID" value="NZ_JACHWR010000001.1"/>
</dbReference>
<evidence type="ECO:0000256" key="4">
    <source>
        <dbReference type="ARBA" id="ARBA00012121"/>
    </source>
</evidence>
<feature type="region of interest" description="Disordered" evidence="9">
    <location>
        <begin position="469"/>
        <end position="488"/>
    </location>
</feature>
<dbReference type="NCBIfam" id="TIGR00455">
    <property type="entry name" value="apsK"/>
    <property type="match status" value="1"/>
</dbReference>
<evidence type="ECO:0000256" key="3">
    <source>
        <dbReference type="ARBA" id="ARBA00004806"/>
    </source>
</evidence>
<comment type="similarity">
    <text evidence="8">Belongs to the APS kinase family.</text>
</comment>
<comment type="caution">
    <text evidence="8">Lacks conserved residue(s) required for the propagation of feature annotation.</text>
</comment>
<dbReference type="GO" id="GO:0004781">
    <property type="term" value="F:sulfate adenylyltransferase (ATP) activity"/>
    <property type="evidence" value="ECO:0007669"/>
    <property type="project" value="TreeGrafter"/>
</dbReference>
<dbReference type="PANTHER" id="PTHR42700:SF1">
    <property type="entry name" value="SULFATE ADENYLYLTRANSFERASE"/>
    <property type="match status" value="1"/>
</dbReference>
<dbReference type="Gene3D" id="3.40.50.300">
    <property type="entry name" value="P-loop containing nucleotide triphosphate hydrolases"/>
    <property type="match status" value="1"/>
</dbReference>
<feature type="domain" description="Phosphotyrosine protein phosphatase I" evidence="10">
    <location>
        <begin position="513"/>
        <end position="682"/>
    </location>
</feature>
<dbReference type="InterPro" id="IPR050512">
    <property type="entry name" value="Sulf_AdTrans/APS_kinase"/>
</dbReference>
<dbReference type="InterPro" id="IPR027417">
    <property type="entry name" value="P-loop_NTPase"/>
</dbReference>
<evidence type="ECO:0000259" key="10">
    <source>
        <dbReference type="SMART" id="SM00226"/>
    </source>
</evidence>
<keyword evidence="5 8" id="KW-0808">Transferase</keyword>
<dbReference type="GO" id="GO:0010134">
    <property type="term" value="P:sulfate assimilation via adenylyl sulfate reduction"/>
    <property type="evidence" value="ECO:0007669"/>
    <property type="project" value="TreeGrafter"/>
</dbReference>
<dbReference type="InterPro" id="IPR059117">
    <property type="entry name" value="APS_kinase_dom"/>
</dbReference>
<feature type="binding site" evidence="8">
    <location>
        <begin position="269"/>
        <end position="276"/>
    </location>
    <ligand>
        <name>ATP</name>
        <dbReference type="ChEBI" id="CHEBI:30616"/>
    </ligand>
</feature>
<dbReference type="HAMAP" id="MF_00065">
    <property type="entry name" value="Adenylyl_sulf_kinase"/>
    <property type="match status" value="1"/>
</dbReference>
<dbReference type="AlphaFoldDB" id="A0A7W4Z0E5"/>
<sequence>MPNAAPPQYCPTPRELDDVELLAIGALAPTVAFGEADSPVTLTLPPDVADAAAAAGAVELVDPEGLPLARVGVPDGEVTPLTHAQYGPFRRLYLSPARVRERYAGRTVVPVVDALTDEQIDDIGATGPVLLLALVGHGTPELPATGLIRATLAAAALMPDAAVVAVPLASHDDAETDHALGLQVVANYAGPDPIRAVAARVAATMVEEGAPPPDTTVVEEGAPPPDTTVVEEGALAPVSKPTYPPAIQAIVDQERPDPVDQGLVLFFTGLSGSGKSTLARALMDRILEQGARTVTSLDGDVVRRHLSAGLTFSKADRETNIRRIGWVAAEISRHGGLAVCSPIAPFDETRQQVRTMVEDAGGAFFLVHVATPLEECERRDRKGLYAKARRGEIPEFTGISSPYEDPEDADVRVDTTGRSIEDALDDVIDALAEAGYLDLRDDEGGFEAQAPGRLRTSTTDPVVEVRGAPATSLETTDPGNTVVEEGAAPPDATVVEEGALAPVSKPPHPDDPLGVLFVCTANICRSPYMELAARGLAGTDGAVVFSGAGTHGSAGGAFDAEMAGIYRQAGGSDGHTFSSRPLTTDLLRDADLVLTAESSHRQFILDDHPALFRKVFTLGQFAEVVRNGDADLAGRELIAYAAEHRGPADPELDVPDPYRRGPEAARTCAQQLDELLRVVVPALTGAGRIDG</sequence>
<keyword evidence="12" id="KW-1185">Reference proteome</keyword>
<dbReference type="GO" id="GO:0005737">
    <property type="term" value="C:cytoplasm"/>
    <property type="evidence" value="ECO:0007669"/>
    <property type="project" value="TreeGrafter"/>
</dbReference>
<dbReference type="FunFam" id="3.40.50.300:FF:000802">
    <property type="entry name" value="Sulfate adenylyltransferase"/>
    <property type="match status" value="1"/>
</dbReference>
<evidence type="ECO:0000256" key="5">
    <source>
        <dbReference type="ARBA" id="ARBA00022679"/>
    </source>
</evidence>
<keyword evidence="8" id="KW-0597">Phosphoprotein</keyword>